<reference evidence="1 2" key="1">
    <citation type="submission" date="2011-08" db="EMBL/GenBank/DDBJ databases">
        <authorList>
            <person name="Liu Z.J."/>
            <person name="Shi F.L."/>
            <person name="Lu J.Q."/>
            <person name="Li M."/>
            <person name="Wang Z.L."/>
        </authorList>
    </citation>
    <scope>NUCLEOTIDE SEQUENCE [LARGE SCALE GENOMIC DNA]</scope>
    <source>
        <strain evidence="1 2">USNM 41457</strain>
    </source>
</reference>
<reference evidence="2" key="2">
    <citation type="submission" date="2015-07" db="EMBL/GenBank/DDBJ databases">
        <title>Contrasting host-pathogen interactions and genome evolution in two generalist and specialist microsporidian pathogens of mosquitoes.</title>
        <authorList>
            <consortium name="The Broad Institute Genomics Platform"/>
            <consortium name="The Broad Institute Genome Sequencing Center for Infectious Disease"/>
            <person name="Cuomo C.A."/>
            <person name="Sanscrainte N.D."/>
            <person name="Goldberg J.M."/>
            <person name="Heiman D."/>
            <person name="Young S."/>
            <person name="Zeng Q."/>
            <person name="Becnel J.J."/>
            <person name="Birren B.W."/>
        </authorList>
    </citation>
    <scope>NUCLEOTIDE SEQUENCE [LARGE SCALE GENOMIC DNA]</scope>
    <source>
        <strain evidence="2">USNM 41457</strain>
    </source>
</reference>
<dbReference type="HOGENOM" id="CLU_2223237_0_0_1"/>
<dbReference type="VEuPathDB" id="MicrosporidiaDB:EDEG_01802"/>
<sequence length="106" mass="12410">MSSSDEEMYLIEKEHILEEAKIQKLVDVNNRISIENAFYAKTKELVYNKRVFAIFFGFIDSLNIGDIIIERFLLCDKVIEAKMIFILENDIRDINRIKGILTSDSF</sequence>
<dbReference type="Proteomes" id="UP000003163">
    <property type="component" value="Unassembled WGS sequence"/>
</dbReference>
<accession>J8ZW44</accession>
<comment type="caution">
    <text evidence="1">The sequence shown here is derived from an EMBL/GenBank/DDBJ whole genome shotgun (WGS) entry which is preliminary data.</text>
</comment>
<organism evidence="1 2">
    <name type="scientific">Edhazardia aedis (strain USNM 41457)</name>
    <name type="common">Microsporidian parasite</name>
    <dbReference type="NCBI Taxonomy" id="1003232"/>
    <lineage>
        <taxon>Eukaryota</taxon>
        <taxon>Fungi</taxon>
        <taxon>Fungi incertae sedis</taxon>
        <taxon>Microsporidia</taxon>
        <taxon>Edhazardia</taxon>
    </lineage>
</organism>
<protein>
    <submittedName>
        <fullName evidence="1">Uncharacterized protein</fullName>
    </submittedName>
</protein>
<keyword evidence="2" id="KW-1185">Reference proteome</keyword>
<dbReference type="EMBL" id="AFBI03000028">
    <property type="protein sequence ID" value="EJW03908.1"/>
    <property type="molecule type" value="Genomic_DNA"/>
</dbReference>
<evidence type="ECO:0000313" key="1">
    <source>
        <dbReference type="EMBL" id="EJW03908.1"/>
    </source>
</evidence>
<dbReference type="AlphaFoldDB" id="J8ZW44"/>
<name>J8ZW44_EDHAE</name>
<dbReference type="InParanoid" id="J8ZW44"/>
<gene>
    <name evidence="1" type="ORF">EDEG_01802</name>
</gene>
<evidence type="ECO:0000313" key="2">
    <source>
        <dbReference type="Proteomes" id="UP000003163"/>
    </source>
</evidence>
<proteinExistence type="predicted"/>